<dbReference type="PANTHER" id="PTHR43876">
    <property type="entry name" value="UBIQUINONE BIOSYNTHESIS MONOOXYGENASE COQ6, MITOCHONDRIAL"/>
    <property type="match status" value="1"/>
</dbReference>
<dbReference type="KEGG" id="pgb:H744_2c1015"/>
<keyword evidence="14" id="KW-1185">Reference proteome</keyword>
<keyword evidence="5" id="KW-0963">Cytoplasm</keyword>
<dbReference type="InterPro" id="IPR036188">
    <property type="entry name" value="FAD/NAD-bd_sf"/>
</dbReference>
<keyword evidence="8" id="KW-0274">FAD</keyword>
<evidence type="ECO:0000256" key="11">
    <source>
        <dbReference type="ARBA" id="ARBA00065734"/>
    </source>
</evidence>
<dbReference type="PRINTS" id="PR00420">
    <property type="entry name" value="RNGMNOXGNASE"/>
</dbReference>
<comment type="pathway">
    <text evidence="3">Cofactor biosynthesis; ubiquinone biosynthesis.</text>
</comment>
<dbReference type="EMBL" id="CP005974">
    <property type="protein sequence ID" value="AJR07720.1"/>
    <property type="molecule type" value="Genomic_DNA"/>
</dbReference>
<comment type="subcellular location">
    <subcellularLocation>
        <location evidence="2">Cytoplasm</location>
    </subcellularLocation>
</comment>
<sequence>MEQFDVVVAGGGMVGAATAIGLAQQGLSVAVLEGVTPAPFDSSQPMDLRVSAISPHSVSLLERLGAWEAVMAMRLCPYKRLETWEHPECRTRFSAEQMHLERLGYIVENRVIQLALWQQFELYPNLLLKCPAKMVSATATGNGYEISLEDGSQLHATLLVGADGAQSRVRQQAGIGITAWDYRQHCMLINVETALPQQDITWQMFTPHGPRSFLPLPGHQASLVWYDSPARIQLLSAMSPEQLEAQIVAHFPAEIGEIKVLGHGSFPLTRRHAQHYCKPGIVLLGDAAHTINPLAGQGVNLGFKDVDVLLHEIEKSGQDWSKVRVLKAYERRRRPDNLLMQSGMDFFYTTFSNNLLPLKLVRNAGLKLAEQAGPIKQKVLKYAMGM</sequence>
<organism evidence="13 14">
    <name type="scientific">Photobacterium gaetbulicola Gung47</name>
    <dbReference type="NCBI Taxonomy" id="658445"/>
    <lineage>
        <taxon>Bacteria</taxon>
        <taxon>Pseudomonadati</taxon>
        <taxon>Pseudomonadota</taxon>
        <taxon>Gammaproteobacteria</taxon>
        <taxon>Vibrionales</taxon>
        <taxon>Vibrionaceae</taxon>
        <taxon>Photobacterium</taxon>
    </lineage>
</organism>
<keyword evidence="9" id="KW-0560">Oxidoreductase</keyword>
<dbReference type="OrthoDB" id="9769565at2"/>
<dbReference type="GO" id="GO:0071949">
    <property type="term" value="F:FAD binding"/>
    <property type="evidence" value="ECO:0007669"/>
    <property type="project" value="InterPro"/>
</dbReference>
<evidence type="ECO:0000313" key="13">
    <source>
        <dbReference type="EMBL" id="AJR07720.1"/>
    </source>
</evidence>
<comment type="cofactor">
    <cofactor evidence="1">
        <name>FAD</name>
        <dbReference type="ChEBI" id="CHEBI:57692"/>
    </cofactor>
</comment>
<evidence type="ECO:0000256" key="6">
    <source>
        <dbReference type="ARBA" id="ARBA00022630"/>
    </source>
</evidence>
<keyword evidence="7" id="KW-0831">Ubiquinone biosynthesis</keyword>
<dbReference type="NCBIfam" id="NF006460">
    <property type="entry name" value="PRK08849.1"/>
    <property type="match status" value="1"/>
</dbReference>
<keyword evidence="10" id="KW-0503">Monooxygenase</keyword>
<dbReference type="InterPro" id="IPR002938">
    <property type="entry name" value="FAD-bd"/>
</dbReference>
<proteinExistence type="inferred from homology"/>
<dbReference type="GO" id="GO:0006744">
    <property type="term" value="P:ubiquinone biosynthetic process"/>
    <property type="evidence" value="ECO:0007669"/>
    <property type="project" value="UniProtKB-UniPathway"/>
</dbReference>
<evidence type="ECO:0000256" key="1">
    <source>
        <dbReference type="ARBA" id="ARBA00001974"/>
    </source>
</evidence>
<reference evidence="13 14" key="1">
    <citation type="submission" date="2013-05" db="EMBL/GenBank/DDBJ databases">
        <title>Complete genome sequence of the lipase-producing bacterium Photobacterium gaetbulicola Gung47.</title>
        <authorList>
            <person name="Kim Y.-O."/>
        </authorList>
    </citation>
    <scope>NUCLEOTIDE SEQUENCE [LARGE SCALE GENOMIC DNA]</scope>
    <source>
        <strain evidence="13 14">Gung47</strain>
    </source>
</reference>
<evidence type="ECO:0000256" key="2">
    <source>
        <dbReference type="ARBA" id="ARBA00004496"/>
    </source>
</evidence>
<dbReference type="FunFam" id="3.50.50.60:FF:000048">
    <property type="entry name" value="2-octaprenyl-3-methyl-6-methoxy-1,4-benzoquinol hydroxylase"/>
    <property type="match status" value="1"/>
</dbReference>
<dbReference type="UniPathway" id="UPA00232"/>
<evidence type="ECO:0000256" key="4">
    <source>
        <dbReference type="ARBA" id="ARBA00005349"/>
    </source>
</evidence>
<evidence type="ECO:0000256" key="5">
    <source>
        <dbReference type="ARBA" id="ARBA00022490"/>
    </source>
</evidence>
<gene>
    <name evidence="13" type="ORF">H744_2c1015</name>
</gene>
<evidence type="ECO:0000256" key="9">
    <source>
        <dbReference type="ARBA" id="ARBA00023002"/>
    </source>
</evidence>
<dbReference type="PATRIC" id="fig|658445.3.peg.2915"/>
<dbReference type="FunFam" id="3.50.50.60:FF:000021">
    <property type="entry name" value="Ubiquinone biosynthesis monooxygenase COQ6"/>
    <property type="match status" value="1"/>
</dbReference>
<evidence type="ECO:0000256" key="10">
    <source>
        <dbReference type="ARBA" id="ARBA00023033"/>
    </source>
</evidence>
<dbReference type="GO" id="GO:0008682">
    <property type="term" value="F:3-demethoxyubiquinol 3-hydroxylase activity"/>
    <property type="evidence" value="ECO:0007669"/>
    <property type="project" value="TreeGrafter"/>
</dbReference>
<dbReference type="Pfam" id="PF01494">
    <property type="entry name" value="FAD_binding_3"/>
    <property type="match status" value="1"/>
</dbReference>
<comment type="similarity">
    <text evidence="4">Belongs to the UbiH/COQ6 family.</text>
</comment>
<evidence type="ECO:0000256" key="7">
    <source>
        <dbReference type="ARBA" id="ARBA00022688"/>
    </source>
</evidence>
<feature type="domain" description="FAD-binding" evidence="12">
    <location>
        <begin position="4"/>
        <end position="335"/>
    </location>
</feature>
<protein>
    <submittedName>
        <fullName evidence="13">2-octaprenyl-3-methyl-6-methoxy-1,4-benzoquinol hydroxylase</fullName>
    </submittedName>
</protein>
<dbReference type="SUPFAM" id="SSF51905">
    <property type="entry name" value="FAD/NAD(P)-binding domain"/>
    <property type="match status" value="1"/>
</dbReference>
<dbReference type="HOGENOM" id="CLU_009665_8_3_6"/>
<dbReference type="NCBIfam" id="TIGR01988">
    <property type="entry name" value="Ubi-OHases"/>
    <property type="match status" value="1"/>
</dbReference>
<name>A0A0C5WXC6_9GAMM</name>
<dbReference type="Gene3D" id="3.50.50.60">
    <property type="entry name" value="FAD/NAD(P)-binding domain"/>
    <property type="match status" value="2"/>
</dbReference>
<dbReference type="GO" id="GO:0005737">
    <property type="term" value="C:cytoplasm"/>
    <property type="evidence" value="ECO:0007669"/>
    <property type="project" value="UniProtKB-SubCell"/>
</dbReference>
<comment type="subunit">
    <text evidence="11">Component of the Ubi complex metabolon, which regroups five ubiquinone biosynthesis proteins (UbiE, UbiF, UbiG, UbiH and UbiI) and two accessory factors (UbiK and the lipid-binding protein UbiJ).</text>
</comment>
<evidence type="ECO:0000256" key="8">
    <source>
        <dbReference type="ARBA" id="ARBA00022827"/>
    </source>
</evidence>
<accession>A0A0C5WXC6</accession>
<dbReference type="GO" id="GO:0110142">
    <property type="term" value="C:ubiquinone biosynthesis complex"/>
    <property type="evidence" value="ECO:0007669"/>
    <property type="project" value="UniProtKB-ARBA"/>
</dbReference>
<dbReference type="InterPro" id="IPR051205">
    <property type="entry name" value="UbiH/COQ6_monooxygenase"/>
</dbReference>
<dbReference type="Proteomes" id="UP000032303">
    <property type="component" value="Chromosome 2"/>
</dbReference>
<evidence type="ECO:0000259" key="12">
    <source>
        <dbReference type="Pfam" id="PF01494"/>
    </source>
</evidence>
<dbReference type="STRING" id="658445.H744_2c1015"/>
<dbReference type="PANTHER" id="PTHR43876:SF10">
    <property type="entry name" value="3-DEMETHOXYUBIQUINOL 3-HYDROXYLASE"/>
    <property type="match status" value="1"/>
</dbReference>
<dbReference type="AlphaFoldDB" id="A0A0C5WXC6"/>
<dbReference type="InterPro" id="IPR010971">
    <property type="entry name" value="UbiH/COQ6"/>
</dbReference>
<keyword evidence="6" id="KW-0285">Flavoprotein</keyword>
<evidence type="ECO:0000256" key="3">
    <source>
        <dbReference type="ARBA" id="ARBA00004749"/>
    </source>
</evidence>
<evidence type="ECO:0000313" key="14">
    <source>
        <dbReference type="Proteomes" id="UP000032303"/>
    </source>
</evidence>